<dbReference type="InterPro" id="IPR027417">
    <property type="entry name" value="P-loop_NTPase"/>
</dbReference>
<feature type="region of interest" description="Disordered" evidence="1">
    <location>
        <begin position="1"/>
        <end position="27"/>
    </location>
</feature>
<proteinExistence type="predicted"/>
<sequence>MVSGASGSSPPPNRGRDAMSASAPASRSFERRPVRVLRVLARRHVDSTRMVRPRDFDTALVAQVPGMSDIGDGERYVPLCVDWRDARLFLSRWDDDCAMTDVPFLYQRQRRTARQLLDVPFEQLEAPGRAARMTPIFIFSVGRCGSTLLSRLLAAVGEQAVSEPDVLTSVAHFDDAAERAAALPARERIVQSCVAAFEPACGPAPIIKLRARCNRAVDVFLNAMPHARYVFMCRNRDDWVRSSSRAFGDSGEALAELLKASVEAFDRMHAARVDPLLVWYEDLLADPLAALRRILRARDDLDAHRAAVERALRADAQEGSGLSRASLAARTGDAGALAAFDARWREIRPEALLREHGLARLR</sequence>
<evidence type="ECO:0000256" key="1">
    <source>
        <dbReference type="SAM" id="MobiDB-lite"/>
    </source>
</evidence>
<evidence type="ECO:0008006" key="3">
    <source>
        <dbReference type="Google" id="ProtNLM"/>
    </source>
</evidence>
<dbReference type="SUPFAM" id="SSF52540">
    <property type="entry name" value="P-loop containing nucleoside triphosphate hydrolases"/>
    <property type="match status" value="1"/>
</dbReference>
<evidence type="ECO:0000313" key="2">
    <source>
        <dbReference type="EMBL" id="EET07268.1"/>
    </source>
</evidence>
<dbReference type="HOGENOM" id="CLU_805813_0_0_4"/>
<gene>
    <name evidence="2" type="ORF">BURPS1710A_3074</name>
</gene>
<protein>
    <recommendedName>
        <fullName evidence="3">Sulfotransferase</fullName>
    </recommendedName>
</protein>
<dbReference type="AlphaFoldDB" id="A0A0E1W297"/>
<name>A0A0E1W297_BURPE</name>
<dbReference type="Proteomes" id="UP000001812">
    <property type="component" value="Chromosome I"/>
</dbReference>
<dbReference type="EMBL" id="CM000832">
    <property type="protein sequence ID" value="EET07268.1"/>
    <property type="molecule type" value="Genomic_DNA"/>
</dbReference>
<dbReference type="PANTHER" id="PTHR33844">
    <property type="entry name" value="SULFOTRANSFER_1 DOMAIN-CONTAINING PROTEIN"/>
    <property type="match status" value="1"/>
</dbReference>
<dbReference type="Gene3D" id="3.40.50.300">
    <property type="entry name" value="P-loop containing nucleotide triphosphate hydrolases"/>
    <property type="match status" value="1"/>
</dbReference>
<reference evidence="2" key="1">
    <citation type="submission" date="2009-05" db="EMBL/GenBank/DDBJ databases">
        <authorList>
            <person name="Harkins D.M."/>
            <person name="DeShazer D."/>
            <person name="Woods D.E."/>
            <person name="Brinkac L.M."/>
            <person name="Brown K.A."/>
            <person name="Hung G.C."/>
            <person name="Tuanyok A."/>
            <person name="Zhang B."/>
            <person name="Nierman W.C."/>
        </authorList>
    </citation>
    <scope>NUCLEOTIDE SEQUENCE [LARGE SCALE GENOMIC DNA]</scope>
    <source>
        <strain evidence="2">1710a</strain>
    </source>
</reference>
<accession>A0A0E1W297</accession>
<dbReference type="Pfam" id="PF13469">
    <property type="entry name" value="Sulfotransfer_3"/>
    <property type="match status" value="1"/>
</dbReference>
<organism evidence="2">
    <name type="scientific">Burkholderia pseudomallei 1710a</name>
    <dbReference type="NCBI Taxonomy" id="320371"/>
    <lineage>
        <taxon>Bacteria</taxon>
        <taxon>Pseudomonadati</taxon>
        <taxon>Pseudomonadota</taxon>
        <taxon>Betaproteobacteria</taxon>
        <taxon>Burkholderiales</taxon>
        <taxon>Burkholderiaceae</taxon>
        <taxon>Burkholderia</taxon>
        <taxon>pseudomallei group</taxon>
    </lineage>
</organism>
<dbReference type="PANTHER" id="PTHR33844:SF1">
    <property type="entry name" value="SULFOTRANSFERASE DOMAIN-CONTAINING PROTEIN"/>
    <property type="match status" value="1"/>
</dbReference>